<evidence type="ECO:0000313" key="2">
    <source>
        <dbReference type="Proteomes" id="UP000704712"/>
    </source>
</evidence>
<evidence type="ECO:0000313" key="1">
    <source>
        <dbReference type="EMBL" id="KAF4145371.1"/>
    </source>
</evidence>
<dbReference type="EMBL" id="JAACNO010000735">
    <property type="protein sequence ID" value="KAF4145371.1"/>
    <property type="molecule type" value="Genomic_DNA"/>
</dbReference>
<dbReference type="Proteomes" id="UP000704712">
    <property type="component" value="Unassembled WGS sequence"/>
</dbReference>
<organism evidence="1 2">
    <name type="scientific">Phytophthora infestans</name>
    <name type="common">Potato late blight agent</name>
    <name type="synonym">Botrytis infestans</name>
    <dbReference type="NCBI Taxonomy" id="4787"/>
    <lineage>
        <taxon>Eukaryota</taxon>
        <taxon>Sar</taxon>
        <taxon>Stramenopiles</taxon>
        <taxon>Oomycota</taxon>
        <taxon>Peronosporomycetes</taxon>
        <taxon>Peronosporales</taxon>
        <taxon>Peronosporaceae</taxon>
        <taxon>Phytophthora</taxon>
    </lineage>
</organism>
<gene>
    <name evidence="1" type="ORF">GN958_ATG05401</name>
</gene>
<proteinExistence type="predicted"/>
<reference evidence="1" key="1">
    <citation type="submission" date="2020-03" db="EMBL/GenBank/DDBJ databases">
        <title>Hybrid Assembly of Korean Phytophthora infestans isolates.</title>
        <authorList>
            <person name="Prokchorchik M."/>
            <person name="Lee Y."/>
            <person name="Seo J."/>
            <person name="Cho J.-H."/>
            <person name="Park Y.-E."/>
            <person name="Jang D.-C."/>
            <person name="Im J.-S."/>
            <person name="Choi J.-G."/>
            <person name="Park H.-J."/>
            <person name="Lee G.-B."/>
            <person name="Lee Y.-G."/>
            <person name="Hong S.-Y."/>
            <person name="Cho K."/>
            <person name="Sohn K.H."/>
        </authorList>
    </citation>
    <scope>NUCLEOTIDE SEQUENCE</scope>
    <source>
        <strain evidence="1">KR_2_A2</strain>
    </source>
</reference>
<dbReference type="AlphaFoldDB" id="A0A8S9UXK0"/>
<accession>A0A8S9UXK0</accession>
<name>A0A8S9UXK0_PHYIN</name>
<comment type="caution">
    <text evidence="1">The sequence shown here is derived from an EMBL/GenBank/DDBJ whole genome shotgun (WGS) entry which is preliminary data.</text>
</comment>
<sequence>MEFSRTTSMHCRSAQELGSLQIEYELTLKQTGAASATAQELDNQVREMERMSRAVMRLWAGLRRE</sequence>
<protein>
    <submittedName>
        <fullName evidence="1">Uncharacterized protein</fullName>
    </submittedName>
</protein>